<dbReference type="GO" id="GO:0005778">
    <property type="term" value="C:peroxisomal membrane"/>
    <property type="evidence" value="ECO:0007669"/>
    <property type="project" value="UniProtKB-ARBA"/>
</dbReference>
<dbReference type="Pfam" id="PF06398">
    <property type="entry name" value="Pex24p"/>
    <property type="match status" value="1"/>
</dbReference>
<evidence type="ECO:0000259" key="7">
    <source>
        <dbReference type="SMART" id="SM00693"/>
    </source>
</evidence>
<dbReference type="RefSeq" id="XP_021870733.1">
    <property type="nucleotide sequence ID" value="XM_022012841.1"/>
</dbReference>
<evidence type="ECO:0000256" key="4">
    <source>
        <dbReference type="ARBA" id="ARBA00023136"/>
    </source>
</evidence>
<dbReference type="AlphaFoldDB" id="A0A1Y1UGN4"/>
<feature type="compositionally biased region" description="Polar residues" evidence="5">
    <location>
        <begin position="401"/>
        <end position="412"/>
    </location>
</feature>
<dbReference type="Proteomes" id="UP000193218">
    <property type="component" value="Unassembled WGS sequence"/>
</dbReference>
<evidence type="ECO:0000256" key="6">
    <source>
        <dbReference type="SAM" id="Phobius"/>
    </source>
</evidence>
<feature type="domain" description="Peroxin/Ferlin" evidence="7">
    <location>
        <begin position="280"/>
        <end position="361"/>
    </location>
</feature>
<dbReference type="GO" id="GO:0007031">
    <property type="term" value="P:peroxisome organization"/>
    <property type="evidence" value="ECO:0007669"/>
    <property type="project" value="TreeGrafter"/>
</dbReference>
<dbReference type="InterPro" id="IPR052646">
    <property type="entry name" value="Peroxisomal_PEX28-32"/>
</dbReference>
<dbReference type="SMART" id="SM00693">
    <property type="entry name" value="DysFN"/>
    <property type="match status" value="1"/>
</dbReference>
<keyword evidence="3 6" id="KW-1133">Transmembrane helix</keyword>
<name>A0A1Y1UGN4_9TREE</name>
<feature type="compositionally biased region" description="Low complexity" evidence="5">
    <location>
        <begin position="490"/>
        <end position="499"/>
    </location>
</feature>
<accession>A0A1Y1UGN4</accession>
<comment type="subcellular location">
    <subcellularLocation>
        <location evidence="1">Endomembrane system</location>
        <topology evidence="1">Multi-pass membrane protein</topology>
    </subcellularLocation>
</comment>
<evidence type="ECO:0000313" key="9">
    <source>
        <dbReference type="Proteomes" id="UP000193218"/>
    </source>
</evidence>
<sequence length="515" mass="56035">MPTSPPLPAANADPPAIPSQDVVESLPAPIVRLLLIFSGPIRGARVCLEVACWRKGRRMESWMIVGAWWGLCLGAKYAFRYLAPAILFLPLLPMSRLSLKRKPTQGTTTIHTHQTLLLTISDLHAINALLPPSPIPNVADLYDRFRQLGPRRLIRGCVVIWLAWIILGRVIGYRSLLALLGSIIFLAPSPPFAHLVHLLSRSLMIRRLIALLFLVAFGSPPDQSVSVRMYFSPVSWAKQKWAVSRRSSLAFSFQTKKTNTATISDLAIMDDDDDEETVEPVYFRFEVHENQRWWMGLDWTSALLPQERPSWCDSHLQPVSPPASFSLPPSSSVILPNAGKEGGRVKRTAIWKWYDDDWSIVRAGANAQGSQSTANPVPSPSIDEDGSHTTSLDSKRRSFSGLGTSPSNSNLDDSMAGRAHSMAEQAFTKGLERLKARTTSPAGPPSPKNSSGATLAAGMTSPGRTSGEFQRARKGSQASEDAKDNDPTQGGASSSSGAAPIETIAEKDDVSAAGR</sequence>
<keyword evidence="2 6" id="KW-0812">Transmembrane</keyword>
<gene>
    <name evidence="8" type="ORF">BD324DRAFT_459752</name>
</gene>
<feature type="region of interest" description="Disordered" evidence="5">
    <location>
        <begin position="365"/>
        <end position="415"/>
    </location>
</feature>
<feature type="transmembrane region" description="Helical" evidence="6">
    <location>
        <begin position="203"/>
        <end position="220"/>
    </location>
</feature>
<evidence type="ECO:0000256" key="1">
    <source>
        <dbReference type="ARBA" id="ARBA00004127"/>
    </source>
</evidence>
<dbReference type="GeneID" id="33554649"/>
<feature type="transmembrane region" description="Helical" evidence="6">
    <location>
        <begin position="67"/>
        <end position="92"/>
    </location>
</feature>
<feature type="transmembrane region" description="Helical" evidence="6">
    <location>
        <begin position="153"/>
        <end position="171"/>
    </location>
</feature>
<dbReference type="PANTHER" id="PTHR31679:SF2">
    <property type="entry name" value="PEROXISOMAL MEMBRANE PROTEIN PEX30-RELATED"/>
    <property type="match status" value="1"/>
</dbReference>
<dbReference type="InterPro" id="IPR006614">
    <property type="entry name" value="Peroxin/Ferlin"/>
</dbReference>
<evidence type="ECO:0000256" key="2">
    <source>
        <dbReference type="ARBA" id="ARBA00022692"/>
    </source>
</evidence>
<reference evidence="8 9" key="1">
    <citation type="submission" date="2017-03" db="EMBL/GenBank/DDBJ databases">
        <title>Widespread Adenine N6-methylation of Active Genes in Fungi.</title>
        <authorList>
            <consortium name="DOE Joint Genome Institute"/>
            <person name="Mondo S.J."/>
            <person name="Dannebaum R.O."/>
            <person name="Kuo R.C."/>
            <person name="Louie K.B."/>
            <person name="Bewick A.J."/>
            <person name="Labutti K."/>
            <person name="Haridas S."/>
            <person name="Kuo A."/>
            <person name="Salamov A."/>
            <person name="Ahrendt S.R."/>
            <person name="Lau R."/>
            <person name="Bowen B.P."/>
            <person name="Lipzen A."/>
            <person name="Sullivan W."/>
            <person name="Andreopoulos W.B."/>
            <person name="Clum A."/>
            <person name="Lindquist E."/>
            <person name="Daum C."/>
            <person name="Northen T.R."/>
            <person name="Ramamoorthy G."/>
            <person name="Schmitz R.J."/>
            <person name="Gryganskyi A."/>
            <person name="Culley D."/>
            <person name="Magnuson J."/>
            <person name="James T.Y."/>
            <person name="O'Malley M.A."/>
            <person name="Stajich J.E."/>
            <person name="Spatafora J.W."/>
            <person name="Visel A."/>
            <person name="Grigoriev I.V."/>
        </authorList>
    </citation>
    <scope>NUCLEOTIDE SEQUENCE [LARGE SCALE GENOMIC DNA]</scope>
    <source>
        <strain evidence="8 9">NRRL Y-17943</strain>
    </source>
</reference>
<keyword evidence="4 6" id="KW-0472">Membrane</keyword>
<dbReference type="EMBL" id="NBSH01000007">
    <property type="protein sequence ID" value="ORX36664.1"/>
    <property type="molecule type" value="Genomic_DNA"/>
</dbReference>
<evidence type="ECO:0000313" key="8">
    <source>
        <dbReference type="EMBL" id="ORX36664.1"/>
    </source>
</evidence>
<feature type="transmembrane region" description="Helical" evidence="6">
    <location>
        <begin position="177"/>
        <end position="196"/>
    </location>
</feature>
<protein>
    <submittedName>
        <fullName evidence="8">Integral peroxisomal membrane peroxin-domain-containing protein</fullName>
    </submittedName>
</protein>
<dbReference type="InterPro" id="IPR010482">
    <property type="entry name" value="TECPR1-like_DysF"/>
</dbReference>
<evidence type="ECO:0000256" key="3">
    <source>
        <dbReference type="ARBA" id="ARBA00022989"/>
    </source>
</evidence>
<dbReference type="STRING" id="4999.A0A1Y1UGN4"/>
<organism evidence="8 9">
    <name type="scientific">Kockovaella imperatae</name>
    <dbReference type="NCBI Taxonomy" id="4999"/>
    <lineage>
        <taxon>Eukaryota</taxon>
        <taxon>Fungi</taxon>
        <taxon>Dikarya</taxon>
        <taxon>Basidiomycota</taxon>
        <taxon>Agaricomycotina</taxon>
        <taxon>Tremellomycetes</taxon>
        <taxon>Tremellales</taxon>
        <taxon>Cuniculitremaceae</taxon>
        <taxon>Kockovaella</taxon>
    </lineage>
</organism>
<dbReference type="PANTHER" id="PTHR31679">
    <property type="entry name" value="PEROXISOMAL MEMBRANE PROTEIN PEX30-RELATED"/>
    <property type="match status" value="1"/>
</dbReference>
<dbReference type="InParanoid" id="A0A1Y1UGN4"/>
<keyword evidence="9" id="KW-1185">Reference proteome</keyword>
<dbReference type="GO" id="GO:0012505">
    <property type="term" value="C:endomembrane system"/>
    <property type="evidence" value="ECO:0007669"/>
    <property type="project" value="UniProtKB-SubCell"/>
</dbReference>
<evidence type="ECO:0000256" key="5">
    <source>
        <dbReference type="SAM" id="MobiDB-lite"/>
    </source>
</evidence>
<comment type="caution">
    <text evidence="8">The sequence shown here is derived from an EMBL/GenBank/DDBJ whole genome shotgun (WGS) entry which is preliminary data.</text>
</comment>
<dbReference type="OrthoDB" id="5586090at2759"/>
<proteinExistence type="predicted"/>
<feature type="compositionally biased region" description="Basic and acidic residues" evidence="5">
    <location>
        <begin position="504"/>
        <end position="515"/>
    </location>
</feature>
<feature type="compositionally biased region" description="Polar residues" evidence="5">
    <location>
        <begin position="367"/>
        <end position="376"/>
    </location>
</feature>
<feature type="region of interest" description="Disordered" evidence="5">
    <location>
        <begin position="436"/>
        <end position="515"/>
    </location>
</feature>